<keyword evidence="1" id="KW-0805">Transcription regulation</keyword>
<dbReference type="InterPro" id="IPR052158">
    <property type="entry name" value="INH-QAR"/>
</dbReference>
<accession>A0ABS3TP45</accession>
<organism evidence="5 6">
    <name type="scientific">Pseudomonas schmalbachii</name>
    <dbReference type="NCBI Taxonomy" id="2816993"/>
    <lineage>
        <taxon>Bacteria</taxon>
        <taxon>Pseudomonadati</taxon>
        <taxon>Pseudomonadota</taxon>
        <taxon>Gammaproteobacteria</taxon>
        <taxon>Pseudomonadales</taxon>
        <taxon>Pseudomonadaceae</taxon>
        <taxon>Pseudomonas</taxon>
    </lineage>
</organism>
<dbReference type="SUPFAM" id="SSF52317">
    <property type="entry name" value="Class I glutamine amidotransferase-like"/>
    <property type="match status" value="1"/>
</dbReference>
<gene>
    <name evidence="5" type="ORF">JFY56_09405</name>
</gene>
<dbReference type="InterPro" id="IPR018062">
    <property type="entry name" value="HTH_AraC-typ_CS"/>
</dbReference>
<evidence type="ECO:0000313" key="6">
    <source>
        <dbReference type="Proteomes" id="UP000669060"/>
    </source>
</evidence>
<reference evidence="5 6" key="1">
    <citation type="submission" date="2020-12" db="EMBL/GenBank/DDBJ databases">
        <title>Pseudomonas schmalbachii sp. nov. isolated from millipede gut.</title>
        <authorList>
            <person name="Shelomi M."/>
        </authorList>
    </citation>
    <scope>NUCLEOTIDE SEQUENCE [LARGE SCALE GENOMIC DNA]</scope>
    <source>
        <strain evidence="5 6">Milli4</strain>
    </source>
</reference>
<dbReference type="Pfam" id="PF12833">
    <property type="entry name" value="HTH_18"/>
    <property type="match status" value="1"/>
</dbReference>
<dbReference type="PROSITE" id="PS00041">
    <property type="entry name" value="HTH_ARAC_FAMILY_1"/>
    <property type="match status" value="1"/>
</dbReference>
<dbReference type="PROSITE" id="PS01124">
    <property type="entry name" value="HTH_ARAC_FAMILY_2"/>
    <property type="match status" value="1"/>
</dbReference>
<evidence type="ECO:0000259" key="4">
    <source>
        <dbReference type="PROSITE" id="PS01124"/>
    </source>
</evidence>
<dbReference type="SMART" id="SM00342">
    <property type="entry name" value="HTH_ARAC"/>
    <property type="match status" value="1"/>
</dbReference>
<name>A0ABS3TP45_9PSED</name>
<keyword evidence="2" id="KW-0238">DNA-binding</keyword>
<dbReference type="Proteomes" id="UP000669060">
    <property type="component" value="Unassembled WGS sequence"/>
</dbReference>
<dbReference type="Gene3D" id="3.40.50.880">
    <property type="match status" value="1"/>
</dbReference>
<dbReference type="PANTHER" id="PTHR43130:SF11">
    <property type="entry name" value="TRANSCRIPTIONAL REGULATORY PROTEIN"/>
    <property type="match status" value="1"/>
</dbReference>
<dbReference type="InterPro" id="IPR018060">
    <property type="entry name" value="HTH_AraC"/>
</dbReference>
<comment type="caution">
    <text evidence="5">The sequence shown here is derived from an EMBL/GenBank/DDBJ whole genome shotgun (WGS) entry which is preliminary data.</text>
</comment>
<dbReference type="EMBL" id="JAELYA010000003">
    <property type="protein sequence ID" value="MBO3275440.1"/>
    <property type="molecule type" value="Genomic_DNA"/>
</dbReference>
<protein>
    <submittedName>
        <fullName evidence="5">Helix-turn-helix domain-containing protein</fullName>
    </submittedName>
</protein>
<dbReference type="SUPFAM" id="SSF46689">
    <property type="entry name" value="Homeodomain-like"/>
    <property type="match status" value="2"/>
</dbReference>
<keyword evidence="3" id="KW-0804">Transcription</keyword>
<keyword evidence="6" id="KW-1185">Reference proteome</keyword>
<evidence type="ECO:0000256" key="3">
    <source>
        <dbReference type="ARBA" id="ARBA00023163"/>
    </source>
</evidence>
<proteinExistence type="predicted"/>
<evidence type="ECO:0000256" key="2">
    <source>
        <dbReference type="ARBA" id="ARBA00023125"/>
    </source>
</evidence>
<evidence type="ECO:0000313" key="5">
    <source>
        <dbReference type="EMBL" id="MBO3275440.1"/>
    </source>
</evidence>
<evidence type="ECO:0000256" key="1">
    <source>
        <dbReference type="ARBA" id="ARBA00023015"/>
    </source>
</evidence>
<dbReference type="InterPro" id="IPR020449">
    <property type="entry name" value="Tscrpt_reg_AraC-type_HTH"/>
</dbReference>
<dbReference type="InterPro" id="IPR029062">
    <property type="entry name" value="Class_I_gatase-like"/>
</dbReference>
<dbReference type="InterPro" id="IPR009057">
    <property type="entry name" value="Homeodomain-like_sf"/>
</dbReference>
<dbReference type="PRINTS" id="PR00032">
    <property type="entry name" value="HTHARAC"/>
</dbReference>
<feature type="domain" description="HTH araC/xylS-type" evidence="4">
    <location>
        <begin position="234"/>
        <end position="332"/>
    </location>
</feature>
<dbReference type="RefSeq" id="WP_208313394.1">
    <property type="nucleotide sequence ID" value="NZ_JAELYA010000003.1"/>
</dbReference>
<sequence length="347" mass="37936">MASPASVLHVALLVLPDTSASTLFGIYDLLLSARRDWQMLMNRVEVEPPIQPSIVSRDGRPLQIANDVTVHPHAGLADVQAVDVVVVSDLMLPPWLPLDDRYDVEAAWLRERFAGGATLASACSGAVLLARTGLLAGQEGTSHWGYCECLQDSYPETQWRPEKALVAAGVGQRLVMAGSGTSWHALALYLIARYVGAEEAMQVARLNVLNWDSSSPLAYAAMSRSLQASDALVARTQEWAAQHYDSEAPVAAMVQMSGLAERTFQRRFAQATGMTPLDYIHTLRLEEAKQLLESGDLPVEAIALEIGYQDASFFSRLFRRKVGLTPAQYRRRFGSLLRRLAGAAVDS</sequence>
<dbReference type="PANTHER" id="PTHR43130">
    <property type="entry name" value="ARAC-FAMILY TRANSCRIPTIONAL REGULATOR"/>
    <property type="match status" value="1"/>
</dbReference>
<dbReference type="Gene3D" id="1.10.10.60">
    <property type="entry name" value="Homeodomain-like"/>
    <property type="match status" value="1"/>
</dbReference>